<reference evidence="3" key="1">
    <citation type="submission" date="2023-10" db="EMBL/GenBank/DDBJ databases">
        <title>Genome assembly of Pristionchus species.</title>
        <authorList>
            <person name="Yoshida K."/>
            <person name="Sommer R.J."/>
        </authorList>
    </citation>
    <scope>NUCLEOTIDE SEQUENCE</scope>
    <source>
        <strain evidence="3">RS5133</strain>
    </source>
</reference>
<gene>
    <name evidence="3" type="ORF">PFISCL1PPCAC_5281</name>
</gene>
<keyword evidence="1" id="KW-0472">Membrane</keyword>
<dbReference type="AlphaFoldDB" id="A0AAV5V3G8"/>
<dbReference type="EMBL" id="BTSY01000002">
    <property type="protein sequence ID" value="GMT13984.1"/>
    <property type="molecule type" value="Genomic_DNA"/>
</dbReference>
<evidence type="ECO:0000259" key="2">
    <source>
        <dbReference type="Pfam" id="PF10328"/>
    </source>
</evidence>
<keyword evidence="1" id="KW-1133">Transmembrane helix</keyword>
<keyword evidence="4" id="KW-1185">Reference proteome</keyword>
<feature type="transmembrane region" description="Helical" evidence="1">
    <location>
        <begin position="6"/>
        <end position="23"/>
    </location>
</feature>
<evidence type="ECO:0000256" key="1">
    <source>
        <dbReference type="SAM" id="Phobius"/>
    </source>
</evidence>
<dbReference type="PANTHER" id="PTHR23017:SF3">
    <property type="entry name" value="G-PROTEIN COUPLED RECEPTORS FAMILY 1 PROFILE DOMAIN-CONTAINING PROTEIN"/>
    <property type="match status" value="1"/>
</dbReference>
<feature type="non-terminal residue" evidence="3">
    <location>
        <position position="1"/>
    </location>
</feature>
<dbReference type="InterPro" id="IPR019430">
    <property type="entry name" value="7TM_GPCR_serpentine_rcpt_Srx"/>
</dbReference>
<feature type="non-terminal residue" evidence="3">
    <location>
        <position position="289"/>
    </location>
</feature>
<keyword evidence="1" id="KW-0812">Transmembrane</keyword>
<dbReference type="SUPFAM" id="SSF81321">
    <property type="entry name" value="Family A G protein-coupled receptor-like"/>
    <property type="match status" value="1"/>
</dbReference>
<feature type="transmembrane region" description="Helical" evidence="1">
    <location>
        <begin position="71"/>
        <end position="91"/>
    </location>
</feature>
<feature type="transmembrane region" description="Helical" evidence="1">
    <location>
        <begin position="162"/>
        <end position="181"/>
    </location>
</feature>
<sequence length="289" mass="33263">IHFQIGLIGMILNFTGVLLTFRVKALRTSFGRLTATHCAADGAILAIFAFWCAPRTYFEYVDHTSVWSRRMGQISLFFWFVTLYSQLFIALNRFTLLFMPRLYKQVFQRRTHFLILFYSIICLGHFCVYFGDGCDFYYNSNTYFWEFASTSCGTAAAFWGDFIFGCVICAIVLLLDIICVANMRRSDTILGEALTAREKSRRSQRELRFLAQACCTGLLFTLMLFSFHVVSKYVSGVWPTFITTSLIWELSHLGDGIILFSFNAELRRALMRPSLLFSFETITTTSKIT</sequence>
<dbReference type="Pfam" id="PF10328">
    <property type="entry name" value="7TM_GPCR_Srx"/>
    <property type="match status" value="1"/>
</dbReference>
<evidence type="ECO:0000313" key="3">
    <source>
        <dbReference type="EMBL" id="GMT13984.1"/>
    </source>
</evidence>
<comment type="caution">
    <text evidence="3">The sequence shown here is derived from an EMBL/GenBank/DDBJ whole genome shotgun (WGS) entry which is preliminary data.</text>
</comment>
<dbReference type="Proteomes" id="UP001432322">
    <property type="component" value="Unassembled WGS sequence"/>
</dbReference>
<proteinExistence type="predicted"/>
<dbReference type="PANTHER" id="PTHR23017">
    <property type="entry name" value="SERPENTINE RECEPTOR, CLASS X"/>
    <property type="match status" value="1"/>
</dbReference>
<evidence type="ECO:0000313" key="4">
    <source>
        <dbReference type="Proteomes" id="UP001432322"/>
    </source>
</evidence>
<feature type="transmembrane region" description="Helical" evidence="1">
    <location>
        <begin position="30"/>
        <end position="51"/>
    </location>
</feature>
<dbReference type="Gene3D" id="1.20.1070.10">
    <property type="entry name" value="Rhodopsin 7-helix transmembrane proteins"/>
    <property type="match status" value="1"/>
</dbReference>
<protein>
    <recommendedName>
        <fullName evidence="2">7TM GPCR serpentine receptor class x (Srx) domain-containing protein</fullName>
    </recommendedName>
</protein>
<feature type="domain" description="7TM GPCR serpentine receptor class x (Srx)" evidence="2">
    <location>
        <begin position="3"/>
        <end position="263"/>
    </location>
</feature>
<accession>A0AAV5V3G8</accession>
<name>A0AAV5V3G8_9BILA</name>
<dbReference type="CDD" id="cd00637">
    <property type="entry name" value="7tm_classA_rhodopsin-like"/>
    <property type="match status" value="1"/>
</dbReference>
<feature type="transmembrane region" description="Helical" evidence="1">
    <location>
        <begin position="209"/>
        <end position="230"/>
    </location>
</feature>
<feature type="transmembrane region" description="Helical" evidence="1">
    <location>
        <begin position="112"/>
        <end position="131"/>
    </location>
</feature>
<organism evidence="3 4">
    <name type="scientific">Pristionchus fissidentatus</name>
    <dbReference type="NCBI Taxonomy" id="1538716"/>
    <lineage>
        <taxon>Eukaryota</taxon>
        <taxon>Metazoa</taxon>
        <taxon>Ecdysozoa</taxon>
        <taxon>Nematoda</taxon>
        <taxon>Chromadorea</taxon>
        <taxon>Rhabditida</taxon>
        <taxon>Rhabditina</taxon>
        <taxon>Diplogasteromorpha</taxon>
        <taxon>Diplogasteroidea</taxon>
        <taxon>Neodiplogasteridae</taxon>
        <taxon>Pristionchus</taxon>
    </lineage>
</organism>
<feature type="transmembrane region" description="Helical" evidence="1">
    <location>
        <begin position="236"/>
        <end position="262"/>
    </location>
</feature>